<evidence type="ECO:0000313" key="3">
    <source>
        <dbReference type="Proteomes" id="UP000694892"/>
    </source>
</evidence>
<evidence type="ECO:0000313" key="2">
    <source>
        <dbReference type="EMBL" id="OCU01657.1"/>
    </source>
</evidence>
<dbReference type="AlphaFoldDB" id="A0A974I5D2"/>
<dbReference type="Proteomes" id="UP000694892">
    <property type="component" value="Chromosome 1L"/>
</dbReference>
<proteinExistence type="predicted"/>
<evidence type="ECO:0000256" key="1">
    <source>
        <dbReference type="SAM" id="Phobius"/>
    </source>
</evidence>
<feature type="transmembrane region" description="Helical" evidence="1">
    <location>
        <begin position="123"/>
        <end position="145"/>
    </location>
</feature>
<keyword evidence="1" id="KW-0472">Membrane</keyword>
<reference evidence="3" key="1">
    <citation type="journal article" date="2016" name="Nature">
        <title>Genome evolution in the allotetraploid frog Xenopus laevis.</title>
        <authorList>
            <person name="Session A.M."/>
            <person name="Uno Y."/>
            <person name="Kwon T."/>
            <person name="Chapman J.A."/>
            <person name="Toyoda A."/>
            <person name="Takahashi S."/>
            <person name="Fukui A."/>
            <person name="Hikosaka A."/>
            <person name="Suzuki A."/>
            <person name="Kondo M."/>
            <person name="van Heeringen S.J."/>
            <person name="Quigley I."/>
            <person name="Heinz S."/>
            <person name="Ogino H."/>
            <person name="Ochi H."/>
            <person name="Hellsten U."/>
            <person name="Lyons J.B."/>
            <person name="Simakov O."/>
            <person name="Putnam N."/>
            <person name="Stites J."/>
            <person name="Kuroki Y."/>
            <person name="Tanaka T."/>
            <person name="Michiue T."/>
            <person name="Watanabe M."/>
            <person name="Bogdanovic O."/>
            <person name="Lister R."/>
            <person name="Georgiou G."/>
            <person name="Paranjpe S.S."/>
            <person name="van Kruijsbergen I."/>
            <person name="Shu S."/>
            <person name="Carlson J."/>
            <person name="Kinoshita T."/>
            <person name="Ohta Y."/>
            <person name="Mawaribuchi S."/>
            <person name="Jenkins J."/>
            <person name="Grimwood J."/>
            <person name="Schmutz J."/>
            <person name="Mitros T."/>
            <person name="Mozaffari S.V."/>
            <person name="Suzuki Y."/>
            <person name="Haramoto Y."/>
            <person name="Yamamoto T.S."/>
            <person name="Takagi C."/>
            <person name="Heald R."/>
            <person name="Miller K."/>
            <person name="Haudenschild C."/>
            <person name="Kitzman J."/>
            <person name="Nakayama T."/>
            <person name="Izutsu Y."/>
            <person name="Robert J."/>
            <person name="Fortriede J."/>
            <person name="Burns K."/>
            <person name="Lotay V."/>
            <person name="Karimi K."/>
            <person name="Yasuoka Y."/>
            <person name="Dichmann D.S."/>
            <person name="Flajnik M.F."/>
            <person name="Houston D.W."/>
            <person name="Shendure J."/>
            <person name="DuPasquier L."/>
            <person name="Vize P.D."/>
            <person name="Zorn A.M."/>
            <person name="Ito M."/>
            <person name="Marcotte E.M."/>
            <person name="Wallingford J.B."/>
            <person name="Ito Y."/>
            <person name="Asashima M."/>
            <person name="Ueno N."/>
            <person name="Matsuda Y."/>
            <person name="Veenstra G.J."/>
            <person name="Fujiyama A."/>
            <person name="Harland R.M."/>
            <person name="Taira M."/>
            <person name="Rokhsar D.S."/>
        </authorList>
    </citation>
    <scope>NUCLEOTIDE SEQUENCE [LARGE SCALE GENOMIC DNA]</scope>
    <source>
        <strain evidence="3">J</strain>
    </source>
</reference>
<keyword evidence="1" id="KW-0812">Transmembrane</keyword>
<accession>A0A974I5D2</accession>
<organism evidence="2 3">
    <name type="scientific">Xenopus laevis</name>
    <name type="common">African clawed frog</name>
    <dbReference type="NCBI Taxonomy" id="8355"/>
    <lineage>
        <taxon>Eukaryota</taxon>
        <taxon>Metazoa</taxon>
        <taxon>Chordata</taxon>
        <taxon>Craniata</taxon>
        <taxon>Vertebrata</taxon>
        <taxon>Euteleostomi</taxon>
        <taxon>Amphibia</taxon>
        <taxon>Batrachia</taxon>
        <taxon>Anura</taxon>
        <taxon>Pipoidea</taxon>
        <taxon>Pipidae</taxon>
        <taxon>Xenopodinae</taxon>
        <taxon>Xenopus</taxon>
        <taxon>Xenopus</taxon>
    </lineage>
</organism>
<protein>
    <recommendedName>
        <fullName evidence="4">GIY-YIG domain-containing protein</fullName>
    </recommendedName>
</protein>
<gene>
    <name evidence="2" type="ORF">XELAEV_18007451mg</name>
</gene>
<sequence>MQCTKCQVQYVGHTIRRLKDRVREHIFSTENTNRETPVGKHFLHCCNSNTKYLCVQVIEKVCPSIRQDDLLTAINHREAFWIFQLGNRSPEALTKRWDINCFVQTKNSFAALVFPLNLYKAALPFPLILLGGMLGLSVFCNFVLIGQKLSCDFI</sequence>
<dbReference type="EMBL" id="CM004466">
    <property type="protein sequence ID" value="OCU01657.1"/>
    <property type="molecule type" value="Genomic_DNA"/>
</dbReference>
<keyword evidence="1" id="KW-1133">Transmembrane helix</keyword>
<evidence type="ECO:0008006" key="4">
    <source>
        <dbReference type="Google" id="ProtNLM"/>
    </source>
</evidence>
<name>A0A974I5D2_XENLA</name>